<dbReference type="KEGG" id="stcm:SCMC78_10910"/>
<dbReference type="EMBL" id="AP035884">
    <property type="protein sequence ID" value="BFP51284.1"/>
    <property type="molecule type" value="Genomic_DNA"/>
</dbReference>
<protein>
    <recommendedName>
        <fullName evidence="2">Nitroreductase domain-containing protein</fullName>
    </recommendedName>
</protein>
<gene>
    <name evidence="1" type="ORF">SCMC78_10910</name>
</gene>
<proteinExistence type="predicted"/>
<dbReference type="Gene3D" id="3.40.109.10">
    <property type="entry name" value="NADH Oxidase"/>
    <property type="match status" value="1"/>
</dbReference>
<sequence length="227" mass="24086">MSASEHPMREHLLGEAARAILDSRSRTLARDEKKPFRPALATELTALDGEELHRLAAGRRSVRHFTTDPLALTDVLRICRVATEACGLLSSSGPPAHRATWLVSASRVEGVEPALYAYEGDGLHRVGELVDPRVLTYAGQPRLITAPCVLHPRWDLAEAMTSHPTDGYLNVLTTAGGALYSAWLSALTLNLSGCLFRGANPALLPGSGPGGPAAHPVLALALGHEAS</sequence>
<evidence type="ECO:0008006" key="2">
    <source>
        <dbReference type="Google" id="ProtNLM"/>
    </source>
</evidence>
<evidence type="ECO:0000313" key="1">
    <source>
        <dbReference type="EMBL" id="BFP51284.1"/>
    </source>
</evidence>
<dbReference type="GO" id="GO:0016491">
    <property type="term" value="F:oxidoreductase activity"/>
    <property type="evidence" value="ECO:0007669"/>
    <property type="project" value="InterPro"/>
</dbReference>
<name>A0AB33KC38_9ACTN</name>
<dbReference type="SUPFAM" id="SSF55469">
    <property type="entry name" value="FMN-dependent nitroreductase-like"/>
    <property type="match status" value="1"/>
</dbReference>
<organism evidence="1">
    <name type="scientific">Streptomyces sp. CMC78</name>
    <dbReference type="NCBI Taxonomy" id="3231512"/>
    <lineage>
        <taxon>Bacteria</taxon>
        <taxon>Bacillati</taxon>
        <taxon>Actinomycetota</taxon>
        <taxon>Actinomycetes</taxon>
        <taxon>Kitasatosporales</taxon>
        <taxon>Streptomycetaceae</taxon>
        <taxon>Streptomyces</taxon>
    </lineage>
</organism>
<dbReference type="AlphaFoldDB" id="A0AB33KC38"/>
<dbReference type="InterPro" id="IPR000415">
    <property type="entry name" value="Nitroreductase-like"/>
</dbReference>
<accession>A0AB33KC38</accession>
<dbReference type="RefSeq" id="WP_319597712.1">
    <property type="nucleotide sequence ID" value="NZ_AP035884.1"/>
</dbReference>
<reference evidence="1" key="1">
    <citation type="submission" date="2024-07" db="EMBL/GenBank/DDBJ databases">
        <title>Complete genome sequences of cellulolytic bacteria, Kitasatospora sp. CMC57 and Streptomyces sp. CMC78, isolated from Japanese agricultural soil.</title>
        <authorList>
            <person name="Hashimoto T."/>
            <person name="Ito M."/>
            <person name="Iwamoto M."/>
            <person name="Fukahori D."/>
            <person name="Shoda T."/>
            <person name="Sakoda M."/>
            <person name="Morohoshi T."/>
            <person name="Mitsuboshi M."/>
            <person name="Nishizawa T."/>
        </authorList>
    </citation>
    <scope>NUCLEOTIDE SEQUENCE</scope>
    <source>
        <strain evidence="1">CMC78</strain>
    </source>
</reference>